<evidence type="ECO:0000256" key="3">
    <source>
        <dbReference type="PROSITE-ProRule" id="PRU00175"/>
    </source>
</evidence>
<feature type="transmembrane region" description="Helical" evidence="4">
    <location>
        <begin position="15"/>
        <end position="36"/>
    </location>
</feature>
<dbReference type="PROSITE" id="PS50089">
    <property type="entry name" value="ZF_RING_2"/>
    <property type="match status" value="1"/>
</dbReference>
<dbReference type="PANTHER" id="PTHR15379">
    <property type="entry name" value="CELL GROWTH REGULATOR WITH RING FINGER DOMAIN PROTEIN 1"/>
    <property type="match status" value="1"/>
</dbReference>
<keyword evidence="7" id="KW-1185">Reference proteome</keyword>
<keyword evidence="4" id="KW-0812">Transmembrane</keyword>
<keyword evidence="4" id="KW-0472">Membrane</keyword>
<dbReference type="AlphaFoldDB" id="A0AAV2QPY6"/>
<evidence type="ECO:0000256" key="2">
    <source>
        <dbReference type="ARBA" id="ARBA00022833"/>
    </source>
</evidence>
<keyword evidence="1 3" id="KW-0479">Metal-binding</keyword>
<feature type="domain" description="RING-type" evidence="5">
    <location>
        <begin position="260"/>
        <end position="293"/>
    </location>
</feature>
<gene>
    <name evidence="6" type="ORF">MNOR_LOCUS15696</name>
</gene>
<reference evidence="6 7" key="1">
    <citation type="submission" date="2024-05" db="EMBL/GenBank/DDBJ databases">
        <authorList>
            <person name="Wallberg A."/>
        </authorList>
    </citation>
    <scope>NUCLEOTIDE SEQUENCE [LARGE SCALE GENOMIC DNA]</scope>
</reference>
<dbReference type="InterPro" id="IPR042496">
    <property type="entry name" value="CGRF1"/>
</dbReference>
<keyword evidence="4" id="KW-1133">Transmembrane helix</keyword>
<evidence type="ECO:0000313" key="6">
    <source>
        <dbReference type="EMBL" id="CAL4096314.1"/>
    </source>
</evidence>
<sequence length="340" mass="37833">MVAVLTAALMSAAEISNFLSALGVVLCFLSMVVFILRLTGDDLLGTSVVHVAQPPVAQVSMQKISVPFSLSLHQSREATHHDIQLKIKSDVSYKLRSFWGIPSDQLHYLLGAPWTAFLAHFVQEPSINAQVIEQLISEDSTSGEEKVKKLGLSEDICLQLGTPPRKTYPLVVCITRHEDSQQFDSTEVGALVSVIHIKDEGCLVPTCILHQYLKQVSGQTTRLQLQFKDAAAQFEADQNKHRQRTEDESETEEVALEEACVKANKITRALLPCRHVCICRSCSKHMDTCPMCRTRITSYFLVAEESSDDEEEELHNTATQPQTLLQRLNNTLNDLMGLAT</sequence>
<proteinExistence type="predicted"/>
<name>A0AAV2QPY6_MEGNR</name>
<comment type="caution">
    <text evidence="6">The sequence shown here is derived from an EMBL/GenBank/DDBJ whole genome shotgun (WGS) entry which is preliminary data.</text>
</comment>
<dbReference type="PANTHER" id="PTHR15379:SF2">
    <property type="entry name" value="CELL GROWTH REGULATOR WITH RING FINGER DOMAIN PROTEIN 1"/>
    <property type="match status" value="1"/>
</dbReference>
<dbReference type="EMBL" id="CAXKWB010009934">
    <property type="protein sequence ID" value="CAL4096314.1"/>
    <property type="molecule type" value="Genomic_DNA"/>
</dbReference>
<feature type="non-terminal residue" evidence="6">
    <location>
        <position position="340"/>
    </location>
</feature>
<dbReference type="InterPro" id="IPR013083">
    <property type="entry name" value="Znf_RING/FYVE/PHD"/>
</dbReference>
<protein>
    <recommendedName>
        <fullName evidence="5">RING-type domain-containing protein</fullName>
    </recommendedName>
</protein>
<dbReference type="GO" id="GO:0030308">
    <property type="term" value="P:negative regulation of cell growth"/>
    <property type="evidence" value="ECO:0007669"/>
    <property type="project" value="TreeGrafter"/>
</dbReference>
<dbReference type="Gene3D" id="3.30.40.10">
    <property type="entry name" value="Zinc/RING finger domain, C3HC4 (zinc finger)"/>
    <property type="match status" value="1"/>
</dbReference>
<accession>A0AAV2QPY6</accession>
<evidence type="ECO:0000256" key="4">
    <source>
        <dbReference type="SAM" id="Phobius"/>
    </source>
</evidence>
<dbReference type="Pfam" id="PF13920">
    <property type="entry name" value="zf-C3HC4_3"/>
    <property type="match status" value="1"/>
</dbReference>
<dbReference type="Proteomes" id="UP001497623">
    <property type="component" value="Unassembled WGS sequence"/>
</dbReference>
<dbReference type="GO" id="GO:0008270">
    <property type="term" value="F:zinc ion binding"/>
    <property type="evidence" value="ECO:0007669"/>
    <property type="project" value="UniProtKB-KW"/>
</dbReference>
<dbReference type="InterPro" id="IPR001841">
    <property type="entry name" value="Znf_RING"/>
</dbReference>
<evidence type="ECO:0000256" key="1">
    <source>
        <dbReference type="ARBA" id="ARBA00022771"/>
    </source>
</evidence>
<keyword evidence="1 3" id="KW-0863">Zinc-finger</keyword>
<organism evidence="6 7">
    <name type="scientific">Meganyctiphanes norvegica</name>
    <name type="common">Northern krill</name>
    <name type="synonym">Thysanopoda norvegica</name>
    <dbReference type="NCBI Taxonomy" id="48144"/>
    <lineage>
        <taxon>Eukaryota</taxon>
        <taxon>Metazoa</taxon>
        <taxon>Ecdysozoa</taxon>
        <taxon>Arthropoda</taxon>
        <taxon>Crustacea</taxon>
        <taxon>Multicrustacea</taxon>
        <taxon>Malacostraca</taxon>
        <taxon>Eumalacostraca</taxon>
        <taxon>Eucarida</taxon>
        <taxon>Euphausiacea</taxon>
        <taxon>Euphausiidae</taxon>
        <taxon>Meganyctiphanes</taxon>
    </lineage>
</organism>
<evidence type="ECO:0000313" key="7">
    <source>
        <dbReference type="Proteomes" id="UP001497623"/>
    </source>
</evidence>
<keyword evidence="2" id="KW-0862">Zinc</keyword>
<evidence type="ECO:0000259" key="5">
    <source>
        <dbReference type="PROSITE" id="PS50089"/>
    </source>
</evidence>